<dbReference type="Proteomes" id="UP000434957">
    <property type="component" value="Unassembled WGS sequence"/>
</dbReference>
<feature type="region of interest" description="Disordered" evidence="1">
    <location>
        <begin position="1"/>
        <end position="32"/>
    </location>
</feature>
<dbReference type="AlphaFoldDB" id="A0A6A4G266"/>
<proteinExistence type="predicted"/>
<name>A0A6A4G266_9STRA</name>
<organism evidence="2 3">
    <name type="scientific">Phytophthora rubi</name>
    <dbReference type="NCBI Taxonomy" id="129364"/>
    <lineage>
        <taxon>Eukaryota</taxon>
        <taxon>Sar</taxon>
        <taxon>Stramenopiles</taxon>
        <taxon>Oomycota</taxon>
        <taxon>Peronosporomycetes</taxon>
        <taxon>Peronosporales</taxon>
        <taxon>Peronosporaceae</taxon>
        <taxon>Phytophthora</taxon>
    </lineage>
</organism>
<keyword evidence="3" id="KW-1185">Reference proteome</keyword>
<accession>A0A6A4G266</accession>
<comment type="caution">
    <text evidence="2">The sequence shown here is derived from an EMBL/GenBank/DDBJ whole genome shotgun (WGS) entry which is preliminary data.</text>
</comment>
<feature type="compositionally biased region" description="Basic and acidic residues" evidence="1">
    <location>
        <begin position="11"/>
        <end position="22"/>
    </location>
</feature>
<evidence type="ECO:0000313" key="3">
    <source>
        <dbReference type="Proteomes" id="UP000434957"/>
    </source>
</evidence>
<evidence type="ECO:0000256" key="1">
    <source>
        <dbReference type="SAM" id="MobiDB-lite"/>
    </source>
</evidence>
<reference evidence="2 3" key="1">
    <citation type="submission" date="2018-08" db="EMBL/GenBank/DDBJ databases">
        <title>Genomic investigation of the strawberry pathogen Phytophthora fragariae indicates pathogenicity is determined by transcriptional variation in three key races.</title>
        <authorList>
            <person name="Adams T.M."/>
            <person name="Armitage A.D."/>
            <person name="Sobczyk M.K."/>
            <person name="Bates H.J."/>
            <person name="Dunwell J.M."/>
            <person name="Nellist C.F."/>
            <person name="Harrison R.J."/>
        </authorList>
    </citation>
    <scope>NUCLEOTIDE SEQUENCE [LARGE SCALE GENOMIC DNA]</scope>
    <source>
        <strain evidence="2 3">SCRP333</strain>
    </source>
</reference>
<dbReference type="EMBL" id="QXFT01000249">
    <property type="protein sequence ID" value="KAE9349550.1"/>
    <property type="molecule type" value="Genomic_DNA"/>
</dbReference>
<feature type="compositionally biased region" description="Basic residues" evidence="1">
    <location>
        <begin position="1"/>
        <end position="10"/>
    </location>
</feature>
<protein>
    <submittedName>
        <fullName evidence="2">Uncharacterized protein</fullName>
    </submittedName>
</protein>
<gene>
    <name evidence="2" type="ORF">PR003_g5822</name>
</gene>
<sequence>MGLNHPGRRRAACEHTHFDDPKTGNAPSTRRCPQEDMCEQAIYLNGSNSYVGDAYKLNVNAVSSDVSDVVLSSAATLPHKLFMSLPHIQIPVAAMLLCLCITGCGHS</sequence>
<evidence type="ECO:0000313" key="2">
    <source>
        <dbReference type="EMBL" id="KAE9349550.1"/>
    </source>
</evidence>